<keyword evidence="5" id="KW-1015">Disulfide bond</keyword>
<evidence type="ECO:0000256" key="6">
    <source>
        <dbReference type="SAM" id="SignalP"/>
    </source>
</evidence>
<reference evidence="8" key="2">
    <citation type="submission" date="2014-07" db="EMBL/GenBank/DDBJ databases">
        <authorList>
            <person name="Hull J."/>
        </authorList>
    </citation>
    <scope>NUCLEOTIDE SEQUENCE</scope>
</reference>
<reference evidence="8" key="1">
    <citation type="journal article" date="2014" name="PLoS ONE">
        <title>Transcriptome-Based Identification of ABC Transporters in the Western Tarnished Plant Bug Lygus hesperus.</title>
        <authorList>
            <person name="Hull J.J."/>
            <person name="Chaney K."/>
            <person name="Geib S.M."/>
            <person name="Fabrick J.A."/>
            <person name="Brent C.S."/>
            <person name="Walsh D."/>
            <person name="Lavine L.C."/>
        </authorList>
    </citation>
    <scope>NUCLEOTIDE SEQUENCE</scope>
</reference>
<dbReference type="InterPro" id="IPR033116">
    <property type="entry name" value="TRYPSIN_SER"/>
</dbReference>
<dbReference type="PROSITE" id="PS50240">
    <property type="entry name" value="TRYPSIN_DOM"/>
    <property type="match status" value="1"/>
</dbReference>
<gene>
    <name evidence="8" type="primary">Gpl_2</name>
    <name evidence="8" type="ORF">CM83_99199</name>
</gene>
<name>A0A0A9YXG3_LYGHE</name>
<dbReference type="SMART" id="SM00020">
    <property type="entry name" value="Tryp_SPc"/>
    <property type="match status" value="1"/>
</dbReference>
<evidence type="ECO:0000256" key="2">
    <source>
        <dbReference type="ARBA" id="ARBA00022670"/>
    </source>
</evidence>
<dbReference type="InterPro" id="IPR050430">
    <property type="entry name" value="Peptidase_S1"/>
</dbReference>
<keyword evidence="2" id="KW-0645">Protease</keyword>
<protein>
    <submittedName>
        <fullName evidence="8">Lectizyme</fullName>
    </submittedName>
</protein>
<dbReference type="SUPFAM" id="SSF50494">
    <property type="entry name" value="Trypsin-like serine proteases"/>
    <property type="match status" value="1"/>
</dbReference>
<proteinExistence type="inferred from homology"/>
<evidence type="ECO:0000256" key="3">
    <source>
        <dbReference type="ARBA" id="ARBA00022801"/>
    </source>
</evidence>
<dbReference type="EMBL" id="GBHO01007811">
    <property type="protein sequence ID" value="JAG35793.1"/>
    <property type="molecule type" value="Transcribed_RNA"/>
</dbReference>
<dbReference type="PRINTS" id="PR00722">
    <property type="entry name" value="CHYMOTRYPSIN"/>
</dbReference>
<feature type="signal peptide" evidence="6">
    <location>
        <begin position="1"/>
        <end position="17"/>
    </location>
</feature>
<sequence>MSLVSCIVLSLVYSSRAQPIGDLNEESEEIFGLQNYGEEIPDDLNCPKDELSRISNGNDAEEGQFPFVVALIRWKNNPNLNDQFCVGTLYTWDVVVTACHCLVKGDILRIRYPHDMIDPQSVDISAGTVDLNNYITRRRKGTAKSGQVRRGKKAVVHLKCSRSKNKITHDFGLLKADRPFYIVPVFVPGQVKPLNVSKKYNPRHRAQVDKMANNHTLCTTLGWGLNAQGKSVNILQVIHTTMRPGNWCSERIKNITIHQETGPDVFAPRSQICVVGCGPGQTVCPGDSGGPLMCGEINHFVGVVSYGPGDASCGKDKYPFVYARTDANDLWIWATIAGLDDDEIAPHSVASILHMSTMAVTT</sequence>
<accession>A0A0A9YXG3</accession>
<evidence type="ECO:0000256" key="1">
    <source>
        <dbReference type="ARBA" id="ARBA00007664"/>
    </source>
</evidence>
<evidence type="ECO:0000256" key="4">
    <source>
        <dbReference type="ARBA" id="ARBA00022825"/>
    </source>
</evidence>
<dbReference type="PROSITE" id="PS00135">
    <property type="entry name" value="TRYPSIN_SER"/>
    <property type="match status" value="1"/>
</dbReference>
<dbReference type="InterPro" id="IPR001314">
    <property type="entry name" value="Peptidase_S1A"/>
</dbReference>
<dbReference type="PANTHER" id="PTHR24276">
    <property type="entry name" value="POLYSERASE-RELATED"/>
    <property type="match status" value="1"/>
</dbReference>
<dbReference type="GO" id="GO:0006508">
    <property type="term" value="P:proteolysis"/>
    <property type="evidence" value="ECO:0007669"/>
    <property type="project" value="UniProtKB-KW"/>
</dbReference>
<feature type="chain" id="PRO_5002052455" evidence="6">
    <location>
        <begin position="18"/>
        <end position="362"/>
    </location>
</feature>
<evidence type="ECO:0000259" key="7">
    <source>
        <dbReference type="PROSITE" id="PS50240"/>
    </source>
</evidence>
<organism evidence="8">
    <name type="scientific">Lygus hesperus</name>
    <name type="common">Western plant bug</name>
    <dbReference type="NCBI Taxonomy" id="30085"/>
    <lineage>
        <taxon>Eukaryota</taxon>
        <taxon>Metazoa</taxon>
        <taxon>Ecdysozoa</taxon>
        <taxon>Arthropoda</taxon>
        <taxon>Hexapoda</taxon>
        <taxon>Insecta</taxon>
        <taxon>Pterygota</taxon>
        <taxon>Neoptera</taxon>
        <taxon>Paraneoptera</taxon>
        <taxon>Hemiptera</taxon>
        <taxon>Heteroptera</taxon>
        <taxon>Panheteroptera</taxon>
        <taxon>Cimicomorpha</taxon>
        <taxon>Miridae</taxon>
        <taxon>Mirini</taxon>
        <taxon>Lygus</taxon>
    </lineage>
</organism>
<dbReference type="Pfam" id="PF00089">
    <property type="entry name" value="Trypsin"/>
    <property type="match status" value="1"/>
</dbReference>
<feature type="non-terminal residue" evidence="8">
    <location>
        <position position="362"/>
    </location>
</feature>
<dbReference type="InterPro" id="IPR043504">
    <property type="entry name" value="Peptidase_S1_PA_chymotrypsin"/>
</dbReference>
<evidence type="ECO:0000256" key="5">
    <source>
        <dbReference type="ARBA" id="ARBA00023157"/>
    </source>
</evidence>
<keyword evidence="4" id="KW-0720">Serine protease</keyword>
<dbReference type="GO" id="GO:0004252">
    <property type="term" value="F:serine-type endopeptidase activity"/>
    <property type="evidence" value="ECO:0007669"/>
    <property type="project" value="InterPro"/>
</dbReference>
<keyword evidence="3" id="KW-0378">Hydrolase</keyword>
<keyword evidence="6" id="KW-0732">Signal</keyword>
<evidence type="ECO:0000313" key="8">
    <source>
        <dbReference type="EMBL" id="JAG35793.1"/>
    </source>
</evidence>
<dbReference type="InterPro" id="IPR009003">
    <property type="entry name" value="Peptidase_S1_PA"/>
</dbReference>
<dbReference type="PANTHER" id="PTHR24276:SF98">
    <property type="entry name" value="FI18310P1-RELATED"/>
    <property type="match status" value="1"/>
</dbReference>
<dbReference type="InterPro" id="IPR001254">
    <property type="entry name" value="Trypsin_dom"/>
</dbReference>
<feature type="domain" description="Peptidase S1" evidence="7">
    <location>
        <begin position="54"/>
        <end position="337"/>
    </location>
</feature>
<comment type="similarity">
    <text evidence="1">Belongs to the peptidase S1 family.</text>
</comment>
<dbReference type="Gene3D" id="2.40.10.10">
    <property type="entry name" value="Trypsin-like serine proteases"/>
    <property type="match status" value="1"/>
</dbReference>
<dbReference type="AlphaFoldDB" id="A0A0A9YXG3"/>